<accession>A0A3R9NTD7</accession>
<comment type="caution">
    <text evidence="1">The sequence shown here is derived from an EMBL/GenBank/DDBJ whole genome shotgun (WGS) entry which is preliminary data.</text>
</comment>
<gene>
    <name evidence="1" type="ORF">EI290_00995</name>
</gene>
<dbReference type="AlphaFoldDB" id="A0A3R9NTD7"/>
<name>A0A3R9NTD7_9BACT</name>
<reference evidence="1 2" key="1">
    <citation type="submission" date="2018-12" db="EMBL/GenBank/DDBJ databases">
        <authorList>
            <person name="Feng G."/>
            <person name="Zhu H."/>
        </authorList>
    </citation>
    <scope>NUCLEOTIDE SEQUENCE [LARGE SCALE GENOMIC DNA]</scope>
    <source>
        <strain evidence="1 2">9PBR-2</strain>
    </source>
</reference>
<sequence length="140" mass="15687">MALLLSNCQRKVVLNVNSAGATNADLSVSAPDSVVVRGKIFPPRDTIKTLKNFQVEFRRRTNSQAIELIIDSASRRTGRYQVYLKAGQVYQARLVYTVRNCEVETQEVFVSRNHSTQVKNFYLSYPDSTAYGGCLTGFTP</sequence>
<dbReference type="Proteomes" id="UP000280066">
    <property type="component" value="Unassembled WGS sequence"/>
</dbReference>
<proteinExistence type="predicted"/>
<evidence type="ECO:0000313" key="2">
    <source>
        <dbReference type="Proteomes" id="UP000280066"/>
    </source>
</evidence>
<protein>
    <submittedName>
        <fullName evidence="1">Uncharacterized protein</fullName>
    </submittedName>
</protein>
<dbReference type="EMBL" id="RWIS01000001">
    <property type="protein sequence ID" value="RSK37263.1"/>
    <property type="molecule type" value="Genomic_DNA"/>
</dbReference>
<dbReference type="RefSeq" id="WP_125425734.1">
    <property type="nucleotide sequence ID" value="NZ_RWIS01000001.1"/>
</dbReference>
<keyword evidence="2" id="KW-1185">Reference proteome</keyword>
<evidence type="ECO:0000313" key="1">
    <source>
        <dbReference type="EMBL" id="RSK37263.1"/>
    </source>
</evidence>
<organism evidence="1 2">
    <name type="scientific">Hymenobacter metallilatus</name>
    <dbReference type="NCBI Taxonomy" id="2493666"/>
    <lineage>
        <taxon>Bacteria</taxon>
        <taxon>Pseudomonadati</taxon>
        <taxon>Bacteroidota</taxon>
        <taxon>Cytophagia</taxon>
        <taxon>Cytophagales</taxon>
        <taxon>Hymenobacteraceae</taxon>
        <taxon>Hymenobacter</taxon>
    </lineage>
</organism>